<gene>
    <name evidence="13" type="ORF">BRAA07T30137Z</name>
    <name evidence="12" type="ORF">BRAPAZ1V2_A07P26720.2</name>
</gene>
<evidence type="ECO:0000256" key="5">
    <source>
        <dbReference type="ARBA" id="ARBA00022554"/>
    </source>
</evidence>
<evidence type="ECO:0000259" key="11">
    <source>
        <dbReference type="Pfam" id="PF05678"/>
    </source>
</evidence>
<protein>
    <recommendedName>
        <fullName evidence="4">thioglucosidase</fullName>
        <ecNumber evidence="4">3.2.1.147</ecNumber>
    </recommendedName>
    <alternativeName>
        <fullName evidence="6">Sinigrinase</fullName>
    </alternativeName>
    <alternativeName>
        <fullName evidence="7">Thioglucosidase</fullName>
    </alternativeName>
</protein>
<dbReference type="SUPFAM" id="SSF51445">
    <property type="entry name" value="(Trans)glycosidases"/>
    <property type="match status" value="1"/>
</dbReference>
<proteinExistence type="inferred from homology"/>
<dbReference type="EMBL" id="LS974623">
    <property type="protein sequence ID" value="CAG7903028.1"/>
    <property type="molecule type" value="Genomic_DNA"/>
</dbReference>
<comment type="similarity">
    <text evidence="3 9">Belongs to the glycosyl hydrolase 1 family.</text>
</comment>
<dbReference type="EMBL" id="LR031574">
    <property type="protein sequence ID" value="VDC99663.1"/>
    <property type="molecule type" value="Genomic_DNA"/>
</dbReference>
<keyword evidence="5" id="KW-0926">Vacuole</keyword>
<reference evidence="13" key="1">
    <citation type="submission" date="2018-11" db="EMBL/GenBank/DDBJ databases">
        <authorList>
            <consortium name="Genoscope - CEA"/>
            <person name="William W."/>
        </authorList>
    </citation>
    <scope>NUCLEOTIDE SEQUENCE</scope>
</reference>
<evidence type="ECO:0000256" key="2">
    <source>
        <dbReference type="ARBA" id="ARBA00004116"/>
    </source>
</evidence>
<accession>A0A3P6BG96</accession>
<dbReference type="GO" id="GO:0019137">
    <property type="term" value="F:thioglucosidase activity"/>
    <property type="evidence" value="ECO:0007669"/>
    <property type="project" value="UniProtKB-EC"/>
</dbReference>
<evidence type="ECO:0000256" key="9">
    <source>
        <dbReference type="RuleBase" id="RU003690"/>
    </source>
</evidence>
<dbReference type="AlphaFoldDB" id="A0A3P6BG96"/>
<sequence>MVRNSMKAEYDLDHLPHQSFYGDNSRTLVPVNKNSQIITKIKPKIRIIHIFAPEIINTDVKNFRTLVQSLTGKPEITKTGSKKKITRTNIPAPPPPLQESRSEHTAEPVNSFIGSHVVKEEWGSCSNTNTYFDLDGLIDLDEENNMFSKNEDYYEWGVEVEGAISSRYSTGQVCSALYGQGAIFMITENGHCDMDYEEKIKLSSKFLDIQETDGVEVEGYFAWSLLDNCEWNVGYGVRYGLFYVDYNNGLKRFPKMSAMWFKEFLKREEEIEEPEKEEYLLKSAMKKKIFL</sequence>
<dbReference type="EC" id="3.2.1.147" evidence="4"/>
<comment type="function">
    <text evidence="1">Degradation of glucosinolates (glucose residue linked by a thioglucoside bound to an amino acid derivative) to glucose, sulfate and any of the products: thiocyanates, isothiocyanates, nitriles, epithionitriles or oxazolidine-2-thiones.</text>
</comment>
<evidence type="ECO:0000256" key="1">
    <source>
        <dbReference type="ARBA" id="ARBA00003014"/>
    </source>
</evidence>
<dbReference type="Gene3D" id="3.20.20.80">
    <property type="entry name" value="Glycosidases"/>
    <property type="match status" value="1"/>
</dbReference>
<dbReference type="InterPro" id="IPR008889">
    <property type="entry name" value="VQ"/>
</dbReference>
<evidence type="ECO:0000256" key="3">
    <source>
        <dbReference type="ARBA" id="ARBA00010838"/>
    </source>
</evidence>
<evidence type="ECO:0000256" key="6">
    <source>
        <dbReference type="ARBA" id="ARBA00032643"/>
    </source>
</evidence>
<evidence type="ECO:0000256" key="4">
    <source>
        <dbReference type="ARBA" id="ARBA00012250"/>
    </source>
</evidence>
<dbReference type="GO" id="GO:0005773">
    <property type="term" value="C:vacuole"/>
    <property type="evidence" value="ECO:0007669"/>
    <property type="project" value="UniProtKB-SubCell"/>
</dbReference>
<dbReference type="InterPro" id="IPR001360">
    <property type="entry name" value="Glyco_hydro_1"/>
</dbReference>
<dbReference type="Pfam" id="PF00232">
    <property type="entry name" value="Glyco_hydro_1"/>
    <property type="match status" value="1"/>
</dbReference>
<feature type="non-terminal residue" evidence="13">
    <location>
        <position position="291"/>
    </location>
</feature>
<evidence type="ECO:0000256" key="7">
    <source>
        <dbReference type="ARBA" id="ARBA00032797"/>
    </source>
</evidence>
<dbReference type="Pfam" id="PF05678">
    <property type="entry name" value="VQ"/>
    <property type="match status" value="1"/>
</dbReference>
<comment type="subcellular location">
    <subcellularLocation>
        <location evidence="2">Vacuole</location>
    </subcellularLocation>
</comment>
<name>A0A3P6BG96_BRACM</name>
<dbReference type="InterPro" id="IPR017853">
    <property type="entry name" value="GH"/>
</dbReference>
<organism evidence="13">
    <name type="scientific">Brassica campestris</name>
    <name type="common">Field mustard</name>
    <dbReference type="NCBI Taxonomy" id="3711"/>
    <lineage>
        <taxon>Eukaryota</taxon>
        <taxon>Viridiplantae</taxon>
        <taxon>Streptophyta</taxon>
        <taxon>Embryophyta</taxon>
        <taxon>Tracheophyta</taxon>
        <taxon>Spermatophyta</taxon>
        <taxon>Magnoliopsida</taxon>
        <taxon>eudicotyledons</taxon>
        <taxon>Gunneridae</taxon>
        <taxon>Pentapetalae</taxon>
        <taxon>rosids</taxon>
        <taxon>malvids</taxon>
        <taxon>Brassicales</taxon>
        <taxon>Brassicaceae</taxon>
        <taxon>Brassiceae</taxon>
        <taxon>Brassica</taxon>
    </lineage>
</organism>
<feature type="region of interest" description="Disordered" evidence="10">
    <location>
        <begin position="77"/>
        <end position="106"/>
    </location>
</feature>
<evidence type="ECO:0000313" key="12">
    <source>
        <dbReference type="EMBL" id="CAG7903028.1"/>
    </source>
</evidence>
<comment type="catalytic activity">
    <reaction evidence="8">
        <text>a thioglucoside + H2O = a sugar + a thiol.</text>
        <dbReference type="EC" id="3.2.1.147"/>
    </reaction>
</comment>
<dbReference type="Proteomes" id="UP000694005">
    <property type="component" value="Chromosome A07"/>
</dbReference>
<feature type="domain" description="VQ" evidence="11">
    <location>
        <begin position="50"/>
        <end position="75"/>
    </location>
</feature>
<dbReference type="PANTHER" id="PTHR10353:SF243">
    <property type="entry name" value="BETA-GLUCOSIDASE 27"/>
    <property type="match status" value="1"/>
</dbReference>
<dbReference type="PANTHER" id="PTHR10353">
    <property type="entry name" value="GLYCOSYL HYDROLASE"/>
    <property type="match status" value="1"/>
</dbReference>
<evidence type="ECO:0000256" key="8">
    <source>
        <dbReference type="ARBA" id="ARBA00034026"/>
    </source>
</evidence>
<evidence type="ECO:0000256" key="10">
    <source>
        <dbReference type="SAM" id="MobiDB-lite"/>
    </source>
</evidence>
<dbReference type="Gramene" id="A07p26720.2_BraZ1">
    <property type="protein sequence ID" value="A07p26720.2_BraZ1.CDS"/>
    <property type="gene ID" value="A07g26720.2_BraZ1"/>
</dbReference>
<dbReference type="PRINTS" id="PR00131">
    <property type="entry name" value="GLHYDRLASE1"/>
</dbReference>
<evidence type="ECO:0000313" key="13">
    <source>
        <dbReference type="EMBL" id="VDC99663.1"/>
    </source>
</evidence>
<dbReference type="GO" id="GO:0005975">
    <property type="term" value="P:carbohydrate metabolic process"/>
    <property type="evidence" value="ECO:0007669"/>
    <property type="project" value="InterPro"/>
</dbReference>